<dbReference type="AlphaFoldDB" id="A0AA86N2B4"/>
<dbReference type="InterPro" id="IPR024524">
    <property type="entry name" value="DUF3800"/>
</dbReference>
<evidence type="ECO:0000313" key="2">
    <source>
        <dbReference type="Proteomes" id="UP001179121"/>
    </source>
</evidence>
<dbReference type="EMBL" id="OX365700">
    <property type="protein sequence ID" value="CAI4033356.1"/>
    <property type="molecule type" value="Genomic_DNA"/>
</dbReference>
<name>A0AA86N2B4_9BACT</name>
<dbReference type="Proteomes" id="UP001179121">
    <property type="component" value="Chromosome"/>
</dbReference>
<dbReference type="KEGG" id="nti:DNFV4_03792"/>
<evidence type="ECO:0008006" key="3">
    <source>
        <dbReference type="Google" id="ProtNLM"/>
    </source>
</evidence>
<gene>
    <name evidence="1" type="ORF">DNFV4_03792</name>
</gene>
<proteinExistence type="predicted"/>
<keyword evidence="2" id="KW-1185">Reference proteome</keyword>
<sequence>MRYLIMGQGASWRVGTRLAPQEHCNRLTSVMKLRKANRVDVLHAYADETGNTGFNLFDASQPSFWTGTIVSTYDLHAEARTFVDELCRFSGVKELHGSSLGLEGIEQIAPRLQTFLGSHECEYVFTMLDKCHLAATKLADTLLDSYHNKGVSHLHYVSPLRAFLELSLIPLITYGDRVTFWNAYEKLDHGQFKKVLERLQARVVEKVRDARARDLLSDALSWAIRYPDAVLVVGRDDLDSPNLVTFMSLIDELRDFANEKNAFQIKLIHDEQSQFGKSIEWTFEMMKNLRWKQKRSLFLETFTREKNSAYKSPIDVSPSTNSPGLQLLDLALWITKRYVERRVPPSCPNTVCLAREISQHARIVRITLKSYQERTRKAFDSIMKADFSAEHARQGEMIMQRNELARLKRMAEKPD</sequence>
<evidence type="ECO:0000313" key="1">
    <source>
        <dbReference type="EMBL" id="CAI4033356.1"/>
    </source>
</evidence>
<protein>
    <recommendedName>
        <fullName evidence="3">DUF3800 domain-containing protein</fullName>
    </recommendedName>
</protein>
<reference evidence="1" key="1">
    <citation type="submission" date="2022-10" db="EMBL/GenBank/DDBJ databases">
        <authorList>
            <person name="Koch H."/>
        </authorList>
    </citation>
    <scope>NUCLEOTIDE SEQUENCE</scope>
    <source>
        <strain evidence="1">DNF</strain>
    </source>
</reference>
<dbReference type="RefSeq" id="WP_289270494.1">
    <property type="nucleotide sequence ID" value="NZ_OX365700.1"/>
</dbReference>
<organism evidence="1 2">
    <name type="scientific">Nitrospira tepida</name>
    <dbReference type="NCBI Taxonomy" id="2973512"/>
    <lineage>
        <taxon>Bacteria</taxon>
        <taxon>Pseudomonadati</taxon>
        <taxon>Nitrospirota</taxon>
        <taxon>Nitrospiria</taxon>
        <taxon>Nitrospirales</taxon>
        <taxon>Nitrospiraceae</taxon>
        <taxon>Nitrospira</taxon>
    </lineage>
</organism>
<accession>A0AA86N2B4</accession>
<dbReference type="Pfam" id="PF12686">
    <property type="entry name" value="DUF3800"/>
    <property type="match status" value="1"/>
</dbReference>